<proteinExistence type="predicted"/>
<name>A0ABQ3XFC3_9ACTN</name>
<dbReference type="EMBL" id="BOMG01000069">
    <property type="protein sequence ID" value="GID57182.1"/>
    <property type="molecule type" value="Genomic_DNA"/>
</dbReference>
<comment type="caution">
    <text evidence="1">The sequence shown here is derived from an EMBL/GenBank/DDBJ whole genome shotgun (WGS) entry which is preliminary data.</text>
</comment>
<evidence type="ECO:0000313" key="2">
    <source>
        <dbReference type="Proteomes" id="UP000612282"/>
    </source>
</evidence>
<evidence type="ECO:0000313" key="1">
    <source>
        <dbReference type="EMBL" id="GID57182.1"/>
    </source>
</evidence>
<gene>
    <name evidence="1" type="ORF">Aco03nite_055860</name>
</gene>
<dbReference type="RefSeq" id="WP_203799612.1">
    <property type="nucleotide sequence ID" value="NZ_BAAAQE010000092.1"/>
</dbReference>
<dbReference type="Proteomes" id="UP000612282">
    <property type="component" value="Unassembled WGS sequence"/>
</dbReference>
<protein>
    <submittedName>
        <fullName evidence="1">Uncharacterized protein</fullName>
    </submittedName>
</protein>
<keyword evidence="2" id="KW-1185">Reference proteome</keyword>
<accession>A0ABQ3XFC3</accession>
<reference evidence="1 2" key="1">
    <citation type="submission" date="2021-01" db="EMBL/GenBank/DDBJ databases">
        <title>Whole genome shotgun sequence of Actinoplanes couchii NBRC 106145.</title>
        <authorList>
            <person name="Komaki H."/>
            <person name="Tamura T."/>
        </authorList>
    </citation>
    <scope>NUCLEOTIDE SEQUENCE [LARGE SCALE GENOMIC DNA]</scope>
    <source>
        <strain evidence="1 2">NBRC 106145</strain>
    </source>
</reference>
<sequence length="297" mass="32277">MYESAGDPNRAAVDALIRAIAERTAARDAAGAARLRLEVALRLRDDGRRGDAIESAEQARRDLTRAGLTGDAMIARHLLTELYAHVAGHLPETRDLLDELLAAPSLPPVLPSRAALLERAAGINDQQRAVTMLLEAAGLHRDAGDTGAEARVLLDALSRGLPTGSWVLISRLDELMDEPIAAGLLPERSLPSVQAELCRLEAEGGRPRAALDRARRHPGDHAVLRLREAWALLMLGGNAEAEDLARPWAADADGLYFWEACLIVVRSLQARDRQADAEAFLAGYDLELHDMDDVYFD</sequence>
<organism evidence="1 2">
    <name type="scientific">Actinoplanes couchii</name>
    <dbReference type="NCBI Taxonomy" id="403638"/>
    <lineage>
        <taxon>Bacteria</taxon>
        <taxon>Bacillati</taxon>
        <taxon>Actinomycetota</taxon>
        <taxon>Actinomycetes</taxon>
        <taxon>Micromonosporales</taxon>
        <taxon>Micromonosporaceae</taxon>
        <taxon>Actinoplanes</taxon>
    </lineage>
</organism>